<keyword evidence="1" id="KW-1133">Transmembrane helix</keyword>
<dbReference type="RefSeq" id="WP_095373275.1">
    <property type="nucleotide sequence ID" value="NZ_CP022983.1"/>
</dbReference>
<dbReference type="AlphaFoldDB" id="A0A286R7W7"/>
<name>A0A286R7W7_9BACI</name>
<keyword evidence="1" id="KW-0812">Transmembrane</keyword>
<reference evidence="2 3" key="1">
    <citation type="submission" date="2017-08" db="EMBL/GenBank/DDBJ databases">
        <title>Complete Genome Sequence of Bacillus kochii Oregon-R-modENCODE STRAIN BDGP4, isolated from Drosophila melanogaster gut.</title>
        <authorList>
            <person name="Wan K.H."/>
            <person name="Yu C."/>
            <person name="Park S."/>
            <person name="Hammonds A.S."/>
            <person name="Booth B.W."/>
            <person name="Celniker S.E."/>
        </authorList>
    </citation>
    <scope>NUCLEOTIDE SEQUENCE [LARGE SCALE GENOMIC DNA]</scope>
    <source>
        <strain evidence="2 3">BDGP4</strain>
    </source>
</reference>
<dbReference type="Proteomes" id="UP000215137">
    <property type="component" value="Chromosome"/>
</dbReference>
<evidence type="ECO:0000313" key="3">
    <source>
        <dbReference type="Proteomes" id="UP000215137"/>
    </source>
</evidence>
<evidence type="ECO:0008006" key="4">
    <source>
        <dbReference type="Google" id="ProtNLM"/>
    </source>
</evidence>
<dbReference type="EMBL" id="CP022983">
    <property type="protein sequence ID" value="ASV69711.1"/>
    <property type="molecule type" value="Genomic_DNA"/>
</dbReference>
<evidence type="ECO:0000256" key="1">
    <source>
        <dbReference type="SAM" id="Phobius"/>
    </source>
</evidence>
<keyword evidence="1" id="KW-0472">Membrane</keyword>
<feature type="transmembrane region" description="Helical" evidence="1">
    <location>
        <begin position="213"/>
        <end position="233"/>
    </location>
</feature>
<keyword evidence="3" id="KW-1185">Reference proteome</keyword>
<gene>
    <name evidence="2" type="ORF">CKF48_21820</name>
</gene>
<organism evidence="2 3">
    <name type="scientific">Cytobacillus kochii</name>
    <dbReference type="NCBI Taxonomy" id="859143"/>
    <lineage>
        <taxon>Bacteria</taxon>
        <taxon>Bacillati</taxon>
        <taxon>Bacillota</taxon>
        <taxon>Bacilli</taxon>
        <taxon>Bacillales</taxon>
        <taxon>Bacillaceae</taxon>
        <taxon>Cytobacillus</taxon>
    </lineage>
</organism>
<sequence length="239" mass="27125">MSKSKYMMSGGLAFAESKDMEKLRQQSLKGWHVKKLSFMGYTLVKGEKKEYIYSIDYRTVEENEEEEYLSYFEDAGWNHVFSEAGIHLFRADPGTEPIYSDKETLAQKHEESLSNTARWGIGALVLFAVSSWTGTIFTTGMIANILTIVAVILTIIAIPAVWTAIKIQSNKWKVQGKQRSVFFINTIIILFLATLTIFLFYGSGPNDAIKTLAYMLIGAFVLPIFIWSILSFYHKILGR</sequence>
<dbReference type="Pfam" id="PF11193">
    <property type="entry name" value="DUF2812"/>
    <property type="match status" value="1"/>
</dbReference>
<evidence type="ECO:0000313" key="2">
    <source>
        <dbReference type="EMBL" id="ASV69711.1"/>
    </source>
</evidence>
<protein>
    <recommendedName>
        <fullName evidence="4">DUF2812 domain-containing protein</fullName>
    </recommendedName>
</protein>
<dbReference type="OrthoDB" id="1928173at2"/>
<dbReference type="KEGG" id="bko:CKF48_21820"/>
<dbReference type="InterPro" id="IPR021359">
    <property type="entry name" value="DUF2812"/>
</dbReference>
<feature type="transmembrane region" description="Helical" evidence="1">
    <location>
        <begin position="141"/>
        <end position="162"/>
    </location>
</feature>
<feature type="transmembrane region" description="Helical" evidence="1">
    <location>
        <begin position="182"/>
        <end position="201"/>
    </location>
</feature>
<feature type="transmembrane region" description="Helical" evidence="1">
    <location>
        <begin position="117"/>
        <end position="135"/>
    </location>
</feature>
<accession>A0A286R7W7</accession>
<proteinExistence type="predicted"/>